<dbReference type="Pfam" id="PF00891">
    <property type="entry name" value="Methyltransf_2"/>
    <property type="match status" value="1"/>
</dbReference>
<dbReference type="InterPro" id="IPR036390">
    <property type="entry name" value="WH_DNA-bd_sf"/>
</dbReference>
<organism evidence="7 8">
    <name type="scientific">Steccherinum ochraceum</name>
    <dbReference type="NCBI Taxonomy" id="92696"/>
    <lineage>
        <taxon>Eukaryota</taxon>
        <taxon>Fungi</taxon>
        <taxon>Dikarya</taxon>
        <taxon>Basidiomycota</taxon>
        <taxon>Agaricomycotina</taxon>
        <taxon>Agaricomycetes</taxon>
        <taxon>Polyporales</taxon>
        <taxon>Steccherinaceae</taxon>
        <taxon>Steccherinum</taxon>
    </lineage>
</organism>
<dbReference type="InterPro" id="IPR001077">
    <property type="entry name" value="COMT_C"/>
</dbReference>
<dbReference type="InterPro" id="IPR016461">
    <property type="entry name" value="COMT-like"/>
</dbReference>
<reference evidence="7 8" key="1">
    <citation type="submission" date="2018-11" db="EMBL/GenBank/DDBJ databases">
        <title>Genome assembly of Steccherinum ochraceum LE-BIN_3174, the white-rot fungus of the Steccherinaceae family (The Residual Polyporoid clade, Polyporales, Basidiomycota).</title>
        <authorList>
            <person name="Fedorova T.V."/>
            <person name="Glazunova O.A."/>
            <person name="Landesman E.O."/>
            <person name="Moiseenko K.V."/>
            <person name="Psurtseva N.V."/>
            <person name="Savinova O.S."/>
            <person name="Shakhova N.V."/>
            <person name="Tyazhelova T.V."/>
            <person name="Vasina D.V."/>
        </authorList>
    </citation>
    <scope>NUCLEOTIDE SEQUENCE [LARGE SCALE GENOMIC DNA]</scope>
    <source>
        <strain evidence="7 8">LE-BIN_3174</strain>
    </source>
</reference>
<dbReference type="GO" id="GO:0032259">
    <property type="term" value="P:methylation"/>
    <property type="evidence" value="ECO:0007669"/>
    <property type="project" value="UniProtKB-KW"/>
</dbReference>
<evidence type="ECO:0000256" key="2">
    <source>
        <dbReference type="ARBA" id="ARBA00022679"/>
    </source>
</evidence>
<sequence length="452" mass="50549">MTADQKAQQLRTAIRLLTEASEVVIKDWENEERSPTTKQSDGSSVPSHALHDARRTMQGAMGLCNELVLEPRARLMEMALEFYEARALHVAVEAQVADILDAEGDKERGMTAAEISRKTGIKEHKIARILRTLASSHVFREVSYGYFANNSVSQVLVGNEPLRSFILTMAWSVYTASVKLPDVLLDAKKTQSDSALDTAFQLGQNSKLHFFEWLEEPVKHSDGTTGAKRDLSVFGLAMLGGGRALGVPLHHDYPWQDLGSATVVDVGGGVGGLPLELCKVHRNLKFVIQDRPAVIKQAETVWNQQHPDALKTGRTKLVTHDFFTEQPIKNAEVYHMRYIMHDWPDEDCIRILQAIRPAMGPNSRILISDAVMLPTCSSDSAAFTTAPAPLPANYGAAHRYQHLRDLNMLTLLNGRERGPEEFRMLAEKAGLKLEKIWECRGFVWITEMRRKD</sequence>
<dbReference type="PROSITE" id="PS51683">
    <property type="entry name" value="SAM_OMT_II"/>
    <property type="match status" value="1"/>
</dbReference>
<protein>
    <submittedName>
        <fullName evidence="7">Uncharacterized protein</fullName>
    </submittedName>
</protein>
<keyword evidence="1" id="KW-0489">Methyltransferase</keyword>
<dbReference type="PANTHER" id="PTHR43712">
    <property type="entry name" value="PUTATIVE (AFU_ORTHOLOGUE AFUA_4G14580)-RELATED"/>
    <property type="match status" value="1"/>
</dbReference>
<proteinExistence type="predicted"/>
<dbReference type="InterPro" id="IPR029063">
    <property type="entry name" value="SAM-dependent_MTases_sf"/>
</dbReference>
<name>A0A4R0RLI9_9APHY</name>
<feature type="compositionally biased region" description="Polar residues" evidence="4">
    <location>
        <begin position="36"/>
        <end position="46"/>
    </location>
</feature>
<gene>
    <name evidence="7" type="ORF">EIP91_005871</name>
</gene>
<evidence type="ECO:0000259" key="6">
    <source>
        <dbReference type="Pfam" id="PF08100"/>
    </source>
</evidence>
<feature type="region of interest" description="Disordered" evidence="4">
    <location>
        <begin position="27"/>
        <end position="49"/>
    </location>
</feature>
<dbReference type="SUPFAM" id="SSF53335">
    <property type="entry name" value="S-adenosyl-L-methionine-dependent methyltransferases"/>
    <property type="match status" value="1"/>
</dbReference>
<evidence type="ECO:0000313" key="7">
    <source>
        <dbReference type="EMBL" id="TCD63174.1"/>
    </source>
</evidence>
<evidence type="ECO:0000256" key="1">
    <source>
        <dbReference type="ARBA" id="ARBA00022603"/>
    </source>
</evidence>
<dbReference type="SUPFAM" id="SSF46785">
    <property type="entry name" value="Winged helix' DNA-binding domain"/>
    <property type="match status" value="1"/>
</dbReference>
<evidence type="ECO:0000256" key="4">
    <source>
        <dbReference type="SAM" id="MobiDB-lite"/>
    </source>
</evidence>
<evidence type="ECO:0000256" key="3">
    <source>
        <dbReference type="ARBA" id="ARBA00022691"/>
    </source>
</evidence>
<comment type="caution">
    <text evidence="7">The sequence shown here is derived from an EMBL/GenBank/DDBJ whole genome shotgun (WGS) entry which is preliminary data.</text>
</comment>
<dbReference type="GO" id="GO:0008171">
    <property type="term" value="F:O-methyltransferase activity"/>
    <property type="evidence" value="ECO:0007669"/>
    <property type="project" value="InterPro"/>
</dbReference>
<keyword evidence="8" id="KW-1185">Reference proteome</keyword>
<dbReference type="Pfam" id="PF08100">
    <property type="entry name" value="Dimerisation"/>
    <property type="match status" value="1"/>
</dbReference>
<dbReference type="Gene3D" id="3.40.50.150">
    <property type="entry name" value="Vaccinia Virus protein VP39"/>
    <property type="match status" value="1"/>
</dbReference>
<dbReference type="EMBL" id="RWJN01000317">
    <property type="protein sequence ID" value="TCD63174.1"/>
    <property type="molecule type" value="Genomic_DNA"/>
</dbReference>
<accession>A0A4R0RLI9</accession>
<dbReference type="AlphaFoldDB" id="A0A4R0RLI9"/>
<keyword evidence="3" id="KW-0949">S-adenosyl-L-methionine</keyword>
<feature type="domain" description="O-methyltransferase dimerisation" evidence="6">
    <location>
        <begin position="76"/>
        <end position="157"/>
    </location>
</feature>
<dbReference type="InterPro" id="IPR012967">
    <property type="entry name" value="COMT_dimerisation"/>
</dbReference>
<keyword evidence="2" id="KW-0808">Transferase</keyword>
<dbReference type="OrthoDB" id="1606438at2759"/>
<dbReference type="Proteomes" id="UP000292702">
    <property type="component" value="Unassembled WGS sequence"/>
</dbReference>
<dbReference type="Gene3D" id="1.10.10.10">
    <property type="entry name" value="Winged helix-like DNA-binding domain superfamily/Winged helix DNA-binding domain"/>
    <property type="match status" value="1"/>
</dbReference>
<evidence type="ECO:0000259" key="5">
    <source>
        <dbReference type="Pfam" id="PF00891"/>
    </source>
</evidence>
<evidence type="ECO:0000313" key="8">
    <source>
        <dbReference type="Proteomes" id="UP000292702"/>
    </source>
</evidence>
<dbReference type="InterPro" id="IPR036388">
    <property type="entry name" value="WH-like_DNA-bd_sf"/>
</dbReference>
<feature type="domain" description="O-methyltransferase C-terminal" evidence="5">
    <location>
        <begin position="261"/>
        <end position="431"/>
    </location>
</feature>
<dbReference type="PANTHER" id="PTHR43712:SF2">
    <property type="entry name" value="O-METHYLTRANSFERASE CICE"/>
    <property type="match status" value="1"/>
</dbReference>
<dbReference type="GO" id="GO:0046983">
    <property type="term" value="F:protein dimerization activity"/>
    <property type="evidence" value="ECO:0007669"/>
    <property type="project" value="InterPro"/>
</dbReference>